<dbReference type="PATRIC" id="fig|251707.3.peg.3077"/>
<feature type="transmembrane region" description="Helical" evidence="1">
    <location>
        <begin position="310"/>
        <end position="331"/>
    </location>
</feature>
<dbReference type="InterPro" id="IPR009597">
    <property type="entry name" value="DUF1206"/>
</dbReference>
<feature type="transmembrane region" description="Helical" evidence="1">
    <location>
        <begin position="269"/>
        <end position="290"/>
    </location>
</feature>
<evidence type="ECO:0000259" key="2">
    <source>
        <dbReference type="Pfam" id="PF06724"/>
    </source>
</evidence>
<accession>A0A0P9YR85</accession>
<dbReference type="Pfam" id="PF06724">
    <property type="entry name" value="DUF1206"/>
    <property type="match status" value="3"/>
</dbReference>
<evidence type="ECO:0000256" key="1">
    <source>
        <dbReference type="SAM" id="Phobius"/>
    </source>
</evidence>
<reference evidence="3 4" key="1">
    <citation type="submission" date="2015-09" db="EMBL/GenBank/DDBJ databases">
        <title>Genome announcement of multiple Pseudomonas syringae strains.</title>
        <authorList>
            <person name="Thakur S."/>
            <person name="Wang P.W."/>
            <person name="Gong Y."/>
            <person name="Weir B.S."/>
            <person name="Guttman D.S."/>
        </authorList>
    </citation>
    <scope>NUCLEOTIDE SEQUENCE [LARGE SCALE GENOMIC DNA]</scope>
    <source>
        <strain evidence="3 4">ICMP3956</strain>
    </source>
</reference>
<keyword evidence="1" id="KW-0472">Membrane</keyword>
<name>A0A0P9YR85_9PSED</name>
<feature type="transmembrane region" description="Helical" evidence="1">
    <location>
        <begin position="92"/>
        <end position="111"/>
    </location>
</feature>
<evidence type="ECO:0000313" key="3">
    <source>
        <dbReference type="EMBL" id="KPY36831.1"/>
    </source>
</evidence>
<gene>
    <name evidence="3" type="ORF">ALO52_04727</name>
</gene>
<organism evidence="3 4">
    <name type="scientific">Pseudomonas syringae pv. primulae</name>
    <dbReference type="NCBI Taxonomy" id="251707"/>
    <lineage>
        <taxon>Bacteria</taxon>
        <taxon>Pseudomonadati</taxon>
        <taxon>Pseudomonadota</taxon>
        <taxon>Gammaproteobacteria</taxon>
        <taxon>Pseudomonadales</taxon>
        <taxon>Pseudomonadaceae</taxon>
        <taxon>Pseudomonas</taxon>
    </lineage>
</organism>
<dbReference type="Proteomes" id="UP000050562">
    <property type="component" value="Unassembled WGS sequence"/>
</dbReference>
<sequence>MRQRLFRRAGRQPAVHGEQPFAVFTVRERPGRDLRLRQPQSGRAIHFALHLNCFENASNPWSGHGSVRVSLFSGKVLMSAQRSLVMLARGGYAARGVVYLIIGLFAVLAAQGSSQPADSHSSLEALLSQPFGNVLVGIVVVGLLAFAAWRVLQATRDVDHHGRELKGLVIRGGLLVGGFTYGALAFFAAGLLISGLKSSGGSGGGQTQDLLQSILSWDHSNLLVYVVALVPMALGIVHIIKGYKASFEKYFEADEDVMRYVRPVSRFGLIARGVAFIEIAVLLAVSGSSYQAMHPPGMKDALNGLQDLPAGGLVLLIVALGLIAFSVYSFAQAAWRRINMDVPDAPEAVARHFR</sequence>
<comment type="caution">
    <text evidence="3">The sequence shown here is derived from an EMBL/GenBank/DDBJ whole genome shotgun (WGS) entry which is preliminary data.</text>
</comment>
<dbReference type="EMBL" id="LJRC01000137">
    <property type="protein sequence ID" value="KPY36831.1"/>
    <property type="molecule type" value="Genomic_DNA"/>
</dbReference>
<protein>
    <submittedName>
        <fullName evidence="3">Putative Membrane protein</fullName>
    </submittedName>
</protein>
<proteinExistence type="predicted"/>
<dbReference type="AlphaFoldDB" id="A0A0P9YR85"/>
<feature type="transmembrane region" description="Helical" evidence="1">
    <location>
        <begin position="131"/>
        <end position="152"/>
    </location>
</feature>
<evidence type="ECO:0000313" key="4">
    <source>
        <dbReference type="Proteomes" id="UP000050562"/>
    </source>
</evidence>
<feature type="transmembrane region" description="Helical" evidence="1">
    <location>
        <begin position="222"/>
        <end position="240"/>
    </location>
</feature>
<keyword evidence="1" id="KW-1133">Transmembrane helix</keyword>
<keyword evidence="1" id="KW-0812">Transmembrane</keyword>
<feature type="domain" description="DUF1206" evidence="2">
    <location>
        <begin position="91"/>
        <end position="156"/>
    </location>
</feature>
<feature type="transmembrane region" description="Helical" evidence="1">
    <location>
        <begin position="173"/>
        <end position="193"/>
    </location>
</feature>
<feature type="domain" description="DUF1206" evidence="2">
    <location>
        <begin position="173"/>
        <end position="244"/>
    </location>
</feature>
<feature type="domain" description="DUF1206" evidence="2">
    <location>
        <begin position="267"/>
        <end position="336"/>
    </location>
</feature>